<dbReference type="Proteomes" id="UP000319771">
    <property type="component" value="Unassembled WGS sequence"/>
</dbReference>
<dbReference type="InterPro" id="IPR000866">
    <property type="entry name" value="AhpC/TSA"/>
</dbReference>
<dbReference type="InterPro" id="IPR047262">
    <property type="entry name" value="PRX-like1"/>
</dbReference>
<organism evidence="3 4">
    <name type="scientific">Eiseniibacteriota bacterium</name>
    <dbReference type="NCBI Taxonomy" id="2212470"/>
    <lineage>
        <taxon>Bacteria</taxon>
        <taxon>Candidatus Eiseniibacteriota</taxon>
    </lineage>
</organism>
<protein>
    <submittedName>
        <fullName evidence="3">Thioredoxin family protein</fullName>
    </submittedName>
</protein>
<dbReference type="Gene3D" id="3.40.30.10">
    <property type="entry name" value="Glutaredoxin"/>
    <property type="match status" value="1"/>
</dbReference>
<keyword evidence="1" id="KW-0732">Signal</keyword>
<proteinExistence type="predicted"/>
<dbReference type="EMBL" id="VBPB01000053">
    <property type="protein sequence ID" value="TMQ73663.1"/>
    <property type="molecule type" value="Genomic_DNA"/>
</dbReference>
<dbReference type="Pfam" id="PF00578">
    <property type="entry name" value="AhpC-TSA"/>
    <property type="match status" value="1"/>
</dbReference>
<dbReference type="SUPFAM" id="SSF52833">
    <property type="entry name" value="Thioredoxin-like"/>
    <property type="match status" value="1"/>
</dbReference>
<dbReference type="InterPro" id="IPR013766">
    <property type="entry name" value="Thioredoxin_domain"/>
</dbReference>
<gene>
    <name evidence="3" type="ORF">E6K81_03555</name>
</gene>
<accession>A0A538UCP8</accession>
<dbReference type="GO" id="GO:0016491">
    <property type="term" value="F:oxidoreductase activity"/>
    <property type="evidence" value="ECO:0007669"/>
    <property type="project" value="InterPro"/>
</dbReference>
<comment type="caution">
    <text evidence="3">The sequence shown here is derived from an EMBL/GenBank/DDBJ whole genome shotgun (WGS) entry which is preliminary data.</text>
</comment>
<evidence type="ECO:0000313" key="4">
    <source>
        <dbReference type="Proteomes" id="UP000319771"/>
    </source>
</evidence>
<dbReference type="PROSITE" id="PS51352">
    <property type="entry name" value="THIOREDOXIN_2"/>
    <property type="match status" value="1"/>
</dbReference>
<evidence type="ECO:0000256" key="1">
    <source>
        <dbReference type="SAM" id="SignalP"/>
    </source>
</evidence>
<evidence type="ECO:0000259" key="2">
    <source>
        <dbReference type="PROSITE" id="PS51352"/>
    </source>
</evidence>
<reference evidence="3 4" key="1">
    <citation type="journal article" date="2019" name="Nat. Microbiol.">
        <title>Mediterranean grassland soil C-N compound turnover is dependent on rainfall and depth, and is mediated by genomically divergent microorganisms.</title>
        <authorList>
            <person name="Diamond S."/>
            <person name="Andeer P.F."/>
            <person name="Li Z."/>
            <person name="Crits-Christoph A."/>
            <person name="Burstein D."/>
            <person name="Anantharaman K."/>
            <person name="Lane K.R."/>
            <person name="Thomas B.C."/>
            <person name="Pan C."/>
            <person name="Northen T.R."/>
            <person name="Banfield J.F."/>
        </authorList>
    </citation>
    <scope>NUCLEOTIDE SEQUENCE [LARGE SCALE GENOMIC DNA]</scope>
    <source>
        <strain evidence="3">WS_11</strain>
    </source>
</reference>
<dbReference type="CDD" id="cd02969">
    <property type="entry name" value="PRX_like1"/>
    <property type="match status" value="1"/>
</dbReference>
<dbReference type="InterPro" id="IPR036249">
    <property type="entry name" value="Thioredoxin-like_sf"/>
</dbReference>
<dbReference type="GO" id="GO:0016209">
    <property type="term" value="F:antioxidant activity"/>
    <property type="evidence" value="ECO:0007669"/>
    <property type="project" value="InterPro"/>
</dbReference>
<name>A0A538UCP8_UNCEI</name>
<evidence type="ECO:0000313" key="3">
    <source>
        <dbReference type="EMBL" id="TMQ73663.1"/>
    </source>
</evidence>
<dbReference type="AlphaFoldDB" id="A0A538UCP8"/>
<feature type="domain" description="Thioredoxin" evidence="2">
    <location>
        <begin position="36"/>
        <end position="188"/>
    </location>
</feature>
<dbReference type="PANTHER" id="PTHR43640:SF1">
    <property type="entry name" value="THIOREDOXIN-DEPENDENT PEROXIREDOXIN"/>
    <property type="match status" value="1"/>
</dbReference>
<sequence>MRHRAMVWMASGLLLTALSVRAQEAPKGAADPPQPLALGAVAPMSDVKMMNVDGKSVALADLRGTKGTLVVFTCNHCPWAKAWETRIVELGNTYAKRGVGVVAVNSNDPSAYPEDAYEAMQARAKQRGMAFPYVVDATSDLARAFGASHTPEAFLFDRKGKLVYHGAIDDNAKEPEKVTARWLRDALEATVGGKAVAVRESKALGCGIKYRAHATSS</sequence>
<feature type="chain" id="PRO_5021823151" evidence="1">
    <location>
        <begin position="23"/>
        <end position="217"/>
    </location>
</feature>
<feature type="signal peptide" evidence="1">
    <location>
        <begin position="1"/>
        <end position="22"/>
    </location>
</feature>
<dbReference type="PANTHER" id="PTHR43640">
    <property type="entry name" value="OS07G0260300 PROTEIN"/>
    <property type="match status" value="1"/>
</dbReference>